<evidence type="ECO:0000313" key="2">
    <source>
        <dbReference type="Proteomes" id="UP000293300"/>
    </source>
</evidence>
<dbReference type="EMBL" id="SJPE01000015">
    <property type="protein sequence ID" value="TBX66144.1"/>
    <property type="molecule type" value="Genomic_DNA"/>
</dbReference>
<name>A0A4Q9YXN6_9FLAO</name>
<organism evidence="1 2">
    <name type="scientific">Flavobacterium silvisoli</name>
    <dbReference type="NCBI Taxonomy" id="2529433"/>
    <lineage>
        <taxon>Bacteria</taxon>
        <taxon>Pseudomonadati</taxon>
        <taxon>Bacteroidota</taxon>
        <taxon>Flavobacteriia</taxon>
        <taxon>Flavobacteriales</taxon>
        <taxon>Flavobacteriaceae</taxon>
        <taxon>Flavobacterium</taxon>
    </lineage>
</organism>
<protein>
    <submittedName>
        <fullName evidence="1">Uncharacterized protein</fullName>
    </submittedName>
</protein>
<evidence type="ECO:0000313" key="1">
    <source>
        <dbReference type="EMBL" id="TBX66144.1"/>
    </source>
</evidence>
<proteinExistence type="predicted"/>
<accession>A0A4Q9YXN6</accession>
<dbReference type="Proteomes" id="UP000293300">
    <property type="component" value="Unassembled WGS sequence"/>
</dbReference>
<keyword evidence="2" id="KW-1185">Reference proteome</keyword>
<gene>
    <name evidence="1" type="ORF">EZL74_11190</name>
</gene>
<reference evidence="1 2" key="1">
    <citation type="submission" date="2019-02" db="EMBL/GenBank/DDBJ databases">
        <title>Flavobacterium sp. RD-2-33 isolated from forest soil.</title>
        <authorList>
            <person name="Chaudhary D.K."/>
        </authorList>
    </citation>
    <scope>NUCLEOTIDE SEQUENCE [LARGE SCALE GENOMIC DNA]</scope>
    <source>
        <strain evidence="1 2">RD-2-33</strain>
    </source>
</reference>
<dbReference type="OrthoDB" id="1355118at2"/>
<sequence length="267" mass="31440">MGVLNNIICLDFNNLSIARLELWLSTTDYITDDNTRNYIRNSIRNEKNDSNQIQVLYIVNNVIIGKVFQKTFPEITFNISLQNKIKKYCEPIKIEQIELYRSVLIDWIFNSNHSDSKTALGLFPLRKYNLKSNDCLELNVIVNVTAIDVEDLGFTLKELSIPSNPKWQLIINEFKKFDIANVNQQDIKLTTIYILDKYIIGYNFKMLNNILEHFFWNFEFENLIPNSFTFSFDIIKDTFVDEEFDERYKIALAKLSSEEKNRLALLN</sequence>
<dbReference type="AlphaFoldDB" id="A0A4Q9YXN6"/>
<dbReference type="RefSeq" id="WP_131476716.1">
    <property type="nucleotide sequence ID" value="NZ_SJPE01000015.1"/>
</dbReference>
<comment type="caution">
    <text evidence="1">The sequence shown here is derived from an EMBL/GenBank/DDBJ whole genome shotgun (WGS) entry which is preliminary data.</text>
</comment>